<comment type="caution">
    <text evidence="2">The sequence shown here is derived from an EMBL/GenBank/DDBJ whole genome shotgun (WGS) entry which is preliminary data.</text>
</comment>
<dbReference type="InterPro" id="IPR005135">
    <property type="entry name" value="Endo/exonuclease/phosphatase"/>
</dbReference>
<proteinExistence type="predicted"/>
<protein>
    <recommendedName>
        <fullName evidence="1">Endonuclease/exonuclease/phosphatase domain-containing protein</fullName>
    </recommendedName>
</protein>
<dbReference type="GO" id="GO:0003824">
    <property type="term" value="F:catalytic activity"/>
    <property type="evidence" value="ECO:0007669"/>
    <property type="project" value="InterPro"/>
</dbReference>
<evidence type="ECO:0000313" key="2">
    <source>
        <dbReference type="EMBL" id="KAL0409533.1"/>
    </source>
</evidence>
<accession>A0AAW2TZ55</accession>
<name>A0AAW2TZ55_SESRA</name>
<feature type="domain" description="Endonuclease/exonuclease/phosphatase" evidence="1">
    <location>
        <begin position="29"/>
        <end position="153"/>
    </location>
</feature>
<sequence length="276" mass="32132">METKCRSSDIERVKKRMNMVKFREGEDYWRFTGFYGEPDSSKRSVSWDLLRRLSRLSNLPWLCVGDYNAILSDSEKEGTVPTPQWQLRSFREALMNSGLCDVQFSGFPFTWANNREHPFTVRKRLDRTCVNFSWTARWSATAAQHLDRIYSDHAPIIVFREKQQAIRAEVGGCPTRFEALWIKSKDSEEVISKLWNNSLDDFNITTDLATRLEKCKIGLFRWNKSEFGNINKRIKSLENDIATIQSGAITNTSREHLSSLKTELESLLSAEEIKWK</sequence>
<dbReference type="Pfam" id="PF03372">
    <property type="entry name" value="Exo_endo_phos"/>
    <property type="match status" value="1"/>
</dbReference>
<dbReference type="Gene3D" id="3.60.10.10">
    <property type="entry name" value="Endonuclease/exonuclease/phosphatase"/>
    <property type="match status" value="1"/>
</dbReference>
<gene>
    <name evidence="2" type="ORF">Sradi_1887700</name>
</gene>
<dbReference type="AlphaFoldDB" id="A0AAW2TZ55"/>
<dbReference type="EMBL" id="JACGWJ010000007">
    <property type="protein sequence ID" value="KAL0409533.1"/>
    <property type="molecule type" value="Genomic_DNA"/>
</dbReference>
<reference evidence="2" key="2">
    <citation type="journal article" date="2024" name="Plant">
        <title>Genomic evolution and insights into agronomic trait innovations of Sesamum species.</title>
        <authorList>
            <person name="Miao H."/>
            <person name="Wang L."/>
            <person name="Qu L."/>
            <person name="Liu H."/>
            <person name="Sun Y."/>
            <person name="Le M."/>
            <person name="Wang Q."/>
            <person name="Wei S."/>
            <person name="Zheng Y."/>
            <person name="Lin W."/>
            <person name="Duan Y."/>
            <person name="Cao H."/>
            <person name="Xiong S."/>
            <person name="Wang X."/>
            <person name="Wei L."/>
            <person name="Li C."/>
            <person name="Ma Q."/>
            <person name="Ju M."/>
            <person name="Zhao R."/>
            <person name="Li G."/>
            <person name="Mu C."/>
            <person name="Tian Q."/>
            <person name="Mei H."/>
            <person name="Zhang T."/>
            <person name="Gao T."/>
            <person name="Zhang H."/>
        </authorList>
    </citation>
    <scope>NUCLEOTIDE SEQUENCE</scope>
    <source>
        <strain evidence="2">G02</strain>
    </source>
</reference>
<organism evidence="2">
    <name type="scientific">Sesamum radiatum</name>
    <name type="common">Black benniseed</name>
    <dbReference type="NCBI Taxonomy" id="300843"/>
    <lineage>
        <taxon>Eukaryota</taxon>
        <taxon>Viridiplantae</taxon>
        <taxon>Streptophyta</taxon>
        <taxon>Embryophyta</taxon>
        <taxon>Tracheophyta</taxon>
        <taxon>Spermatophyta</taxon>
        <taxon>Magnoliopsida</taxon>
        <taxon>eudicotyledons</taxon>
        <taxon>Gunneridae</taxon>
        <taxon>Pentapetalae</taxon>
        <taxon>asterids</taxon>
        <taxon>lamiids</taxon>
        <taxon>Lamiales</taxon>
        <taxon>Pedaliaceae</taxon>
        <taxon>Sesamum</taxon>
    </lineage>
</organism>
<dbReference type="InterPro" id="IPR036691">
    <property type="entry name" value="Endo/exonu/phosph_ase_sf"/>
</dbReference>
<evidence type="ECO:0000259" key="1">
    <source>
        <dbReference type="Pfam" id="PF03372"/>
    </source>
</evidence>
<dbReference type="SUPFAM" id="SSF56219">
    <property type="entry name" value="DNase I-like"/>
    <property type="match status" value="1"/>
</dbReference>
<dbReference type="PANTHER" id="PTHR33710">
    <property type="entry name" value="BNAC02G09200D PROTEIN"/>
    <property type="match status" value="1"/>
</dbReference>
<dbReference type="PANTHER" id="PTHR33710:SF77">
    <property type="entry name" value="DNASE I-LIKE SUPERFAMILY PROTEIN"/>
    <property type="match status" value="1"/>
</dbReference>
<reference evidence="2" key="1">
    <citation type="submission" date="2020-06" db="EMBL/GenBank/DDBJ databases">
        <authorList>
            <person name="Li T."/>
            <person name="Hu X."/>
            <person name="Zhang T."/>
            <person name="Song X."/>
            <person name="Zhang H."/>
            <person name="Dai N."/>
            <person name="Sheng W."/>
            <person name="Hou X."/>
            <person name="Wei L."/>
        </authorList>
    </citation>
    <scope>NUCLEOTIDE SEQUENCE</scope>
    <source>
        <strain evidence="2">G02</strain>
        <tissue evidence="2">Leaf</tissue>
    </source>
</reference>